<name>E8ZI50_MYCHL</name>
<sequence>MNKLIPALAGTAAASGAGLGGYVWFSKKVETIEGKYKSALLYDSSNLWDKKWEKIKSSEPVHETLRKAKEKATSESPISKSLHRQGCMEIYSSPLENFKYLEDLKNYCSKNISDVVTGGNWIADNNQNTKWDTPLKALKEKGQADLPKDLGDIVSKLTTTTGTTGTTFQQAERKLLKDWCDKTKDEIATDDLKDLISNAQLYCLSAN</sequence>
<dbReference type="AlphaFoldDB" id="E8ZI50"/>
<dbReference type="KEGG" id="mha:HF1_08130"/>
<proteinExistence type="predicted"/>
<dbReference type="EMBL" id="FR773153">
    <property type="protein sequence ID" value="CBY92821.1"/>
    <property type="molecule type" value="Genomic_DNA"/>
</dbReference>
<evidence type="ECO:0000313" key="2">
    <source>
        <dbReference type="Proteomes" id="UP000008637"/>
    </source>
</evidence>
<gene>
    <name evidence="1" type="ordered locus">HF1_08130</name>
</gene>
<protein>
    <submittedName>
        <fullName evidence="1">Uncharacterized protein</fullName>
    </submittedName>
</protein>
<dbReference type="Proteomes" id="UP000008637">
    <property type="component" value="Chromosome"/>
</dbReference>
<accession>E8ZI50</accession>
<dbReference type="HOGENOM" id="CLU_096783_0_0_14"/>
<dbReference type="OrthoDB" id="402074at2"/>
<reference evidence="1 2" key="1">
    <citation type="journal article" date="2011" name="J. Bacteriol.">
        <title>Complete genome sequence of Mycoplasma haemofelis, a hemotropic mycoplasma.</title>
        <authorList>
            <person name="Barker E.N."/>
            <person name="Helps C.R."/>
            <person name="Peters I.R."/>
            <person name="Darby A.C."/>
            <person name="Radford A.D."/>
            <person name="Tasker S."/>
        </authorList>
    </citation>
    <scope>NUCLEOTIDE SEQUENCE [LARGE SCALE GENOMIC DNA]</scope>
    <source>
        <strain evidence="1 2">Langford 1</strain>
    </source>
</reference>
<evidence type="ECO:0000313" key="1">
    <source>
        <dbReference type="EMBL" id="CBY92821.1"/>
    </source>
</evidence>
<organism evidence="1 2">
    <name type="scientific">Mycoplasma haemofelis (strain Langford 1)</name>
    <name type="common">Haemobartonella felis</name>
    <dbReference type="NCBI Taxonomy" id="941640"/>
    <lineage>
        <taxon>Bacteria</taxon>
        <taxon>Bacillati</taxon>
        <taxon>Mycoplasmatota</taxon>
        <taxon>Mollicutes</taxon>
        <taxon>Mycoplasmataceae</taxon>
        <taxon>Mycoplasma</taxon>
    </lineage>
</organism>
<keyword evidence="2" id="KW-1185">Reference proteome</keyword>